<proteinExistence type="predicted"/>
<gene>
    <name evidence="2" type="ORF">BT67DRAFT_155427</name>
</gene>
<dbReference type="Proteomes" id="UP001304895">
    <property type="component" value="Unassembled WGS sequence"/>
</dbReference>
<protein>
    <submittedName>
        <fullName evidence="2">Uncharacterized protein</fullName>
    </submittedName>
</protein>
<dbReference type="EMBL" id="MU853424">
    <property type="protein sequence ID" value="KAK4131426.1"/>
    <property type="molecule type" value="Genomic_DNA"/>
</dbReference>
<name>A0AAN6UF16_9PEZI</name>
<keyword evidence="3" id="KW-1185">Reference proteome</keyword>
<sequence>MNLSLLDGDLVPAPCHAGRMHCHETQCPGAPQDLGRPGSTSQATHVERSPRLGSPTTPHTWPGPGSCSCSSWLSVPHCSRQWPCHCQLAGRPCRWWQNALWPCLSSVALKAHCQHISTRPSNEHINDSSITPIPPDLGARASLFEMPQGQLAHTSA</sequence>
<accession>A0AAN6UF16</accession>
<feature type="region of interest" description="Disordered" evidence="1">
    <location>
        <begin position="32"/>
        <end position="62"/>
    </location>
</feature>
<reference evidence="2" key="2">
    <citation type="submission" date="2023-05" db="EMBL/GenBank/DDBJ databases">
        <authorList>
            <consortium name="Lawrence Berkeley National Laboratory"/>
            <person name="Steindorff A."/>
            <person name="Hensen N."/>
            <person name="Bonometti L."/>
            <person name="Westerberg I."/>
            <person name="Brannstrom I.O."/>
            <person name="Guillou S."/>
            <person name="Cros-Aarteil S."/>
            <person name="Calhoun S."/>
            <person name="Haridas S."/>
            <person name="Kuo A."/>
            <person name="Mondo S."/>
            <person name="Pangilinan J."/>
            <person name="Riley R."/>
            <person name="Labutti K."/>
            <person name="Andreopoulos B."/>
            <person name="Lipzen A."/>
            <person name="Chen C."/>
            <person name="Yanf M."/>
            <person name="Daum C."/>
            <person name="Ng V."/>
            <person name="Clum A."/>
            <person name="Ohm R."/>
            <person name="Martin F."/>
            <person name="Silar P."/>
            <person name="Natvig D."/>
            <person name="Lalanne C."/>
            <person name="Gautier V."/>
            <person name="Ament-Velasquez S.L."/>
            <person name="Kruys A."/>
            <person name="Hutchinson M.I."/>
            <person name="Powell A.J."/>
            <person name="Barry K."/>
            <person name="Miller A.N."/>
            <person name="Grigoriev I.V."/>
            <person name="Debuchy R."/>
            <person name="Gladieux P."/>
            <person name="Thoren M.H."/>
            <person name="Johannesson H."/>
        </authorList>
    </citation>
    <scope>NUCLEOTIDE SEQUENCE</scope>
    <source>
        <strain evidence="2">CBS 123565</strain>
    </source>
</reference>
<reference evidence="2" key="1">
    <citation type="journal article" date="2023" name="Mol. Phylogenet. Evol.">
        <title>Genome-scale phylogeny and comparative genomics of the fungal order Sordariales.</title>
        <authorList>
            <person name="Hensen N."/>
            <person name="Bonometti L."/>
            <person name="Westerberg I."/>
            <person name="Brannstrom I.O."/>
            <person name="Guillou S."/>
            <person name="Cros-Aarteil S."/>
            <person name="Calhoun S."/>
            <person name="Haridas S."/>
            <person name="Kuo A."/>
            <person name="Mondo S."/>
            <person name="Pangilinan J."/>
            <person name="Riley R."/>
            <person name="LaButti K."/>
            <person name="Andreopoulos B."/>
            <person name="Lipzen A."/>
            <person name="Chen C."/>
            <person name="Yan M."/>
            <person name="Daum C."/>
            <person name="Ng V."/>
            <person name="Clum A."/>
            <person name="Steindorff A."/>
            <person name="Ohm R.A."/>
            <person name="Martin F."/>
            <person name="Silar P."/>
            <person name="Natvig D.O."/>
            <person name="Lalanne C."/>
            <person name="Gautier V."/>
            <person name="Ament-Velasquez S.L."/>
            <person name="Kruys A."/>
            <person name="Hutchinson M.I."/>
            <person name="Powell A.J."/>
            <person name="Barry K."/>
            <person name="Miller A.N."/>
            <person name="Grigoriev I.V."/>
            <person name="Debuchy R."/>
            <person name="Gladieux P."/>
            <person name="Hiltunen Thoren M."/>
            <person name="Johannesson H."/>
        </authorList>
    </citation>
    <scope>NUCLEOTIDE SEQUENCE</scope>
    <source>
        <strain evidence="2">CBS 123565</strain>
    </source>
</reference>
<organism evidence="2 3">
    <name type="scientific">Trichocladium antarcticum</name>
    <dbReference type="NCBI Taxonomy" id="1450529"/>
    <lineage>
        <taxon>Eukaryota</taxon>
        <taxon>Fungi</taxon>
        <taxon>Dikarya</taxon>
        <taxon>Ascomycota</taxon>
        <taxon>Pezizomycotina</taxon>
        <taxon>Sordariomycetes</taxon>
        <taxon>Sordariomycetidae</taxon>
        <taxon>Sordariales</taxon>
        <taxon>Chaetomiaceae</taxon>
        <taxon>Trichocladium</taxon>
    </lineage>
</organism>
<comment type="caution">
    <text evidence="2">The sequence shown here is derived from an EMBL/GenBank/DDBJ whole genome shotgun (WGS) entry which is preliminary data.</text>
</comment>
<evidence type="ECO:0000256" key="1">
    <source>
        <dbReference type="SAM" id="MobiDB-lite"/>
    </source>
</evidence>
<evidence type="ECO:0000313" key="3">
    <source>
        <dbReference type="Proteomes" id="UP001304895"/>
    </source>
</evidence>
<dbReference type="AlphaFoldDB" id="A0AAN6UF16"/>
<evidence type="ECO:0000313" key="2">
    <source>
        <dbReference type="EMBL" id="KAK4131426.1"/>
    </source>
</evidence>